<sequence length="135" mass="14722">MKIFAPLFLIPFFTMAQFNLTVTVENVTSNDGKISVAVYNSSEGFLKFDKVFKAVSEPSKKGSTEVVLKNLPQGTYAIAAFHDQNANGELDTNMLGIPKEPLGFSKGKMKTFGPPSFSECSFELTSNQSISVPIK</sequence>
<gene>
    <name evidence="1" type="ORF">LCGC14_1141190</name>
</gene>
<reference evidence="1" key="1">
    <citation type="journal article" date="2015" name="Nature">
        <title>Complex archaea that bridge the gap between prokaryotes and eukaryotes.</title>
        <authorList>
            <person name="Spang A."/>
            <person name="Saw J.H."/>
            <person name="Jorgensen S.L."/>
            <person name="Zaremba-Niedzwiedzka K."/>
            <person name="Martijn J."/>
            <person name="Lind A.E."/>
            <person name="van Eijk R."/>
            <person name="Schleper C."/>
            <person name="Guy L."/>
            <person name="Ettema T.J."/>
        </authorList>
    </citation>
    <scope>NUCLEOTIDE SEQUENCE</scope>
</reference>
<evidence type="ECO:0000313" key="1">
    <source>
        <dbReference type="EMBL" id="KKN00106.1"/>
    </source>
</evidence>
<protein>
    <recommendedName>
        <fullName evidence="2">DUF2141 domain-containing protein</fullName>
    </recommendedName>
</protein>
<evidence type="ECO:0008006" key="2">
    <source>
        <dbReference type="Google" id="ProtNLM"/>
    </source>
</evidence>
<organism evidence="1">
    <name type="scientific">marine sediment metagenome</name>
    <dbReference type="NCBI Taxonomy" id="412755"/>
    <lineage>
        <taxon>unclassified sequences</taxon>
        <taxon>metagenomes</taxon>
        <taxon>ecological metagenomes</taxon>
    </lineage>
</organism>
<name>A0A0F9PGE0_9ZZZZ</name>
<accession>A0A0F9PGE0</accession>
<proteinExistence type="predicted"/>
<dbReference type="EMBL" id="LAZR01005414">
    <property type="protein sequence ID" value="KKN00106.1"/>
    <property type="molecule type" value="Genomic_DNA"/>
</dbReference>
<comment type="caution">
    <text evidence="1">The sequence shown here is derived from an EMBL/GenBank/DDBJ whole genome shotgun (WGS) entry which is preliminary data.</text>
</comment>
<dbReference type="AlphaFoldDB" id="A0A0F9PGE0"/>
<dbReference type="InterPro" id="IPR018673">
    <property type="entry name" value="DUF2141"/>
</dbReference>
<dbReference type="Pfam" id="PF09912">
    <property type="entry name" value="DUF2141"/>
    <property type="match status" value="1"/>
</dbReference>